<evidence type="ECO:0000313" key="3">
    <source>
        <dbReference type="EMBL" id="QGM44960.1"/>
    </source>
</evidence>
<dbReference type="InterPro" id="IPR022385">
    <property type="entry name" value="Rhs_assc_core"/>
</dbReference>
<dbReference type="PANTHER" id="PTHR32305">
    <property type="match status" value="1"/>
</dbReference>
<reference evidence="3 4" key="1">
    <citation type="submission" date="2019-11" db="EMBL/GenBank/DDBJ databases">
        <title>The genome sequence of Methylocystis heyeri.</title>
        <authorList>
            <person name="Oshkin I.Y."/>
            <person name="Miroshnikov K."/>
            <person name="Dedysh S.N."/>
        </authorList>
    </citation>
    <scope>NUCLEOTIDE SEQUENCE [LARGE SCALE GENOMIC DNA]</scope>
    <source>
        <strain evidence="3 4">H2</strain>
    </source>
</reference>
<dbReference type="InterPro" id="IPR050708">
    <property type="entry name" value="T6SS_VgrG/RHS"/>
</dbReference>
<keyword evidence="4" id="KW-1185">Reference proteome</keyword>
<proteinExistence type="predicted"/>
<dbReference type="RefSeq" id="WP_136495252.1">
    <property type="nucleotide sequence ID" value="NZ_CP046052.1"/>
</dbReference>
<name>A0A6B8KF06_9HYPH</name>
<dbReference type="PRINTS" id="PR00394">
    <property type="entry name" value="RHSPROTEIN"/>
</dbReference>
<dbReference type="KEGG" id="mhey:H2LOC_004245"/>
<protein>
    <recommendedName>
        <fullName evidence="2">Teneurin-like YD-shell domain-containing protein</fullName>
    </recommendedName>
</protein>
<evidence type="ECO:0000259" key="2">
    <source>
        <dbReference type="Pfam" id="PF25023"/>
    </source>
</evidence>
<accession>A0A6B8KF06</accession>
<dbReference type="EMBL" id="CP046052">
    <property type="protein sequence ID" value="QGM44960.1"/>
    <property type="molecule type" value="Genomic_DNA"/>
</dbReference>
<dbReference type="Gene3D" id="2.180.10.10">
    <property type="entry name" value="RHS repeat-associated core"/>
    <property type="match status" value="1"/>
</dbReference>
<sequence>MVHTDHLGRPVLMISTAGAWVWNAIYNPFGAVSYIWSSPAVMDIRFPGQWFQLETGLAYNWHRHYDPSLGRYIQPDPLGLTALMSDGPSVYGYVGGNPLAKVDPRGTQEVGVCVIGGLANPLCDVAIVQTGIEACFVGYELYLSSSRTGSCSCSHRDIYSPGGVSCQTLRELGTCPDRYKGIGNDRASCQKNARENAKEECRGCLGHCHFTSD</sequence>
<organism evidence="3 4">
    <name type="scientific">Methylocystis heyeri</name>
    <dbReference type="NCBI Taxonomy" id="391905"/>
    <lineage>
        <taxon>Bacteria</taxon>
        <taxon>Pseudomonadati</taxon>
        <taxon>Pseudomonadota</taxon>
        <taxon>Alphaproteobacteria</taxon>
        <taxon>Hyphomicrobiales</taxon>
        <taxon>Methylocystaceae</taxon>
        <taxon>Methylocystis</taxon>
    </lineage>
</organism>
<dbReference type="PANTHER" id="PTHR32305:SF15">
    <property type="entry name" value="PROTEIN RHSA-RELATED"/>
    <property type="match status" value="1"/>
</dbReference>
<evidence type="ECO:0000313" key="4">
    <source>
        <dbReference type="Proteomes" id="UP000309061"/>
    </source>
</evidence>
<dbReference type="AlphaFoldDB" id="A0A6B8KF06"/>
<dbReference type="OrthoDB" id="6057489at2"/>
<gene>
    <name evidence="3" type="ORF">H2LOC_004245</name>
</gene>
<dbReference type="Pfam" id="PF25023">
    <property type="entry name" value="TEN_YD-shell"/>
    <property type="match status" value="1"/>
</dbReference>
<dbReference type="NCBIfam" id="TIGR03696">
    <property type="entry name" value="Rhs_assc_core"/>
    <property type="match status" value="1"/>
</dbReference>
<keyword evidence="1" id="KW-0677">Repeat</keyword>
<dbReference type="Proteomes" id="UP000309061">
    <property type="component" value="Chromosome"/>
</dbReference>
<dbReference type="InterPro" id="IPR056823">
    <property type="entry name" value="TEN-like_YD-shell"/>
</dbReference>
<feature type="domain" description="Teneurin-like YD-shell" evidence="2">
    <location>
        <begin position="2"/>
        <end position="76"/>
    </location>
</feature>
<evidence type="ECO:0000256" key="1">
    <source>
        <dbReference type="ARBA" id="ARBA00022737"/>
    </source>
</evidence>